<organism evidence="1 2">
    <name type="scientific">Boletus edulis BED1</name>
    <dbReference type="NCBI Taxonomy" id="1328754"/>
    <lineage>
        <taxon>Eukaryota</taxon>
        <taxon>Fungi</taxon>
        <taxon>Dikarya</taxon>
        <taxon>Basidiomycota</taxon>
        <taxon>Agaricomycotina</taxon>
        <taxon>Agaricomycetes</taxon>
        <taxon>Agaricomycetidae</taxon>
        <taxon>Boletales</taxon>
        <taxon>Boletineae</taxon>
        <taxon>Boletaceae</taxon>
        <taxon>Boletoideae</taxon>
        <taxon>Boletus</taxon>
    </lineage>
</organism>
<dbReference type="Proteomes" id="UP001194468">
    <property type="component" value="Unassembled WGS sequence"/>
</dbReference>
<dbReference type="AlphaFoldDB" id="A0AAD4BHM5"/>
<protein>
    <submittedName>
        <fullName evidence="1">Uncharacterized protein</fullName>
    </submittedName>
</protein>
<evidence type="ECO:0000313" key="2">
    <source>
        <dbReference type="Proteomes" id="UP001194468"/>
    </source>
</evidence>
<name>A0AAD4BHM5_BOLED</name>
<reference evidence="1" key="1">
    <citation type="submission" date="2019-10" db="EMBL/GenBank/DDBJ databases">
        <authorList>
            <consortium name="DOE Joint Genome Institute"/>
            <person name="Kuo A."/>
            <person name="Miyauchi S."/>
            <person name="Kiss E."/>
            <person name="Drula E."/>
            <person name="Kohler A."/>
            <person name="Sanchez-Garcia M."/>
            <person name="Andreopoulos B."/>
            <person name="Barry K.W."/>
            <person name="Bonito G."/>
            <person name="Buee M."/>
            <person name="Carver A."/>
            <person name="Chen C."/>
            <person name="Cichocki N."/>
            <person name="Clum A."/>
            <person name="Culley D."/>
            <person name="Crous P.W."/>
            <person name="Fauchery L."/>
            <person name="Girlanda M."/>
            <person name="Hayes R."/>
            <person name="Keri Z."/>
            <person name="LaButti K."/>
            <person name="Lipzen A."/>
            <person name="Lombard V."/>
            <person name="Magnuson J."/>
            <person name="Maillard F."/>
            <person name="Morin E."/>
            <person name="Murat C."/>
            <person name="Nolan M."/>
            <person name="Ohm R."/>
            <person name="Pangilinan J."/>
            <person name="Pereira M."/>
            <person name="Perotto S."/>
            <person name="Peter M."/>
            <person name="Riley R."/>
            <person name="Sitrit Y."/>
            <person name="Stielow B."/>
            <person name="Szollosi G."/>
            <person name="Zifcakova L."/>
            <person name="Stursova M."/>
            <person name="Spatafora J.W."/>
            <person name="Tedersoo L."/>
            <person name="Vaario L.-M."/>
            <person name="Yamada A."/>
            <person name="Yan M."/>
            <person name="Wang P."/>
            <person name="Xu J."/>
            <person name="Bruns T."/>
            <person name="Baldrian P."/>
            <person name="Vilgalys R."/>
            <person name="Henrissat B."/>
            <person name="Grigoriev I.V."/>
            <person name="Hibbett D."/>
            <person name="Nagy L.G."/>
            <person name="Martin F.M."/>
        </authorList>
    </citation>
    <scope>NUCLEOTIDE SEQUENCE</scope>
    <source>
        <strain evidence="1">BED1</strain>
    </source>
</reference>
<reference evidence="1" key="2">
    <citation type="journal article" date="2020" name="Nat. Commun.">
        <title>Large-scale genome sequencing of mycorrhizal fungi provides insights into the early evolution of symbiotic traits.</title>
        <authorList>
            <person name="Miyauchi S."/>
            <person name="Kiss E."/>
            <person name="Kuo A."/>
            <person name="Drula E."/>
            <person name="Kohler A."/>
            <person name="Sanchez-Garcia M."/>
            <person name="Morin E."/>
            <person name="Andreopoulos B."/>
            <person name="Barry K.W."/>
            <person name="Bonito G."/>
            <person name="Buee M."/>
            <person name="Carver A."/>
            <person name="Chen C."/>
            <person name="Cichocki N."/>
            <person name="Clum A."/>
            <person name="Culley D."/>
            <person name="Crous P.W."/>
            <person name="Fauchery L."/>
            <person name="Girlanda M."/>
            <person name="Hayes R.D."/>
            <person name="Keri Z."/>
            <person name="LaButti K."/>
            <person name="Lipzen A."/>
            <person name="Lombard V."/>
            <person name="Magnuson J."/>
            <person name="Maillard F."/>
            <person name="Murat C."/>
            <person name="Nolan M."/>
            <person name="Ohm R.A."/>
            <person name="Pangilinan J."/>
            <person name="Pereira M.F."/>
            <person name="Perotto S."/>
            <person name="Peter M."/>
            <person name="Pfister S."/>
            <person name="Riley R."/>
            <person name="Sitrit Y."/>
            <person name="Stielow J.B."/>
            <person name="Szollosi G."/>
            <person name="Zifcakova L."/>
            <person name="Stursova M."/>
            <person name="Spatafora J.W."/>
            <person name="Tedersoo L."/>
            <person name="Vaario L.M."/>
            <person name="Yamada A."/>
            <person name="Yan M."/>
            <person name="Wang P."/>
            <person name="Xu J."/>
            <person name="Bruns T."/>
            <person name="Baldrian P."/>
            <person name="Vilgalys R."/>
            <person name="Dunand C."/>
            <person name="Henrissat B."/>
            <person name="Grigoriev I.V."/>
            <person name="Hibbett D."/>
            <person name="Nagy L.G."/>
            <person name="Martin F.M."/>
        </authorList>
    </citation>
    <scope>NUCLEOTIDE SEQUENCE</scope>
    <source>
        <strain evidence="1">BED1</strain>
    </source>
</reference>
<sequence length="133" mass="15051">MFSRRLHWYVVPHIVHMPRLLTLGTPDDHPVTGLASYAVCPPDSISPAESRPSCSLPPVLFEAVTQQCRLIHVHHNQHYNHQLVKSIHTYPSSYLTRCAALLHMSSETCLGRPISDGKYLSWRRLVVYLAATV</sequence>
<dbReference type="EMBL" id="WHUW01000056">
    <property type="protein sequence ID" value="KAF8430839.1"/>
    <property type="molecule type" value="Genomic_DNA"/>
</dbReference>
<gene>
    <name evidence="1" type="ORF">L210DRAFT_3017777</name>
</gene>
<comment type="caution">
    <text evidence="1">The sequence shown here is derived from an EMBL/GenBank/DDBJ whole genome shotgun (WGS) entry which is preliminary data.</text>
</comment>
<accession>A0AAD4BHM5</accession>
<keyword evidence="2" id="KW-1185">Reference proteome</keyword>
<proteinExistence type="predicted"/>
<evidence type="ECO:0000313" key="1">
    <source>
        <dbReference type="EMBL" id="KAF8430839.1"/>
    </source>
</evidence>